<keyword evidence="15" id="KW-0511">Multifunctional enzyme</keyword>
<dbReference type="STRING" id="1293890.TALK_02345"/>
<evidence type="ECO:0000256" key="16">
    <source>
        <dbReference type="ARBA" id="ARBA00023316"/>
    </source>
</evidence>
<keyword evidence="8" id="KW-0808">Transferase</keyword>
<gene>
    <name evidence="24" type="ORF">TALK_02345</name>
</gene>
<evidence type="ECO:0000256" key="3">
    <source>
        <dbReference type="ARBA" id="ARBA00007090"/>
    </source>
</evidence>
<evidence type="ECO:0000256" key="4">
    <source>
        <dbReference type="ARBA" id="ARBA00007739"/>
    </source>
</evidence>
<accession>A0A1Y2LJV2</accession>
<comment type="subcellular location">
    <subcellularLocation>
        <location evidence="1">Membrane</location>
    </subcellularLocation>
</comment>
<keyword evidence="10" id="KW-0378">Hydrolase</keyword>
<feature type="domain" description="Glycosyl transferase family 51" evidence="23">
    <location>
        <begin position="106"/>
        <end position="280"/>
    </location>
</feature>
<dbReference type="InterPro" id="IPR001460">
    <property type="entry name" value="PCN-bd_Tpept"/>
</dbReference>
<dbReference type="PANTHER" id="PTHR32282:SF33">
    <property type="entry name" value="PEPTIDOGLYCAN GLYCOSYLTRANSFERASE"/>
    <property type="match status" value="1"/>
</dbReference>
<dbReference type="GO" id="GO:0030288">
    <property type="term" value="C:outer membrane-bounded periplasmic space"/>
    <property type="evidence" value="ECO:0007669"/>
    <property type="project" value="TreeGrafter"/>
</dbReference>
<keyword evidence="12" id="KW-0573">Peptidoglycan synthesis</keyword>
<organism evidence="24 25">
    <name type="scientific">Thalassospira alkalitolerans</name>
    <dbReference type="NCBI Taxonomy" id="1293890"/>
    <lineage>
        <taxon>Bacteria</taxon>
        <taxon>Pseudomonadati</taxon>
        <taxon>Pseudomonadota</taxon>
        <taxon>Alphaproteobacteria</taxon>
        <taxon>Rhodospirillales</taxon>
        <taxon>Thalassospiraceae</taxon>
        <taxon>Thalassospira</taxon>
    </lineage>
</organism>
<dbReference type="InterPro" id="IPR036950">
    <property type="entry name" value="PBP_transglycosylase"/>
</dbReference>
<feature type="domain" description="Penicillin-binding protein transpeptidase" evidence="22">
    <location>
        <begin position="374"/>
        <end position="597"/>
    </location>
</feature>
<comment type="pathway">
    <text evidence="19">Glycan biosynthesis.</text>
</comment>
<keyword evidence="5" id="KW-0121">Carboxypeptidase</keyword>
<protein>
    <recommendedName>
        <fullName evidence="17">peptidoglycan glycosyltransferase</fullName>
        <ecNumber evidence="17">2.4.99.28</ecNumber>
    </recommendedName>
</protein>
<evidence type="ECO:0000256" key="1">
    <source>
        <dbReference type="ARBA" id="ARBA00004370"/>
    </source>
</evidence>
<dbReference type="InterPro" id="IPR023346">
    <property type="entry name" value="Lysozyme-like_dom_sf"/>
</dbReference>
<evidence type="ECO:0000256" key="21">
    <source>
        <dbReference type="SAM" id="Phobius"/>
    </source>
</evidence>
<dbReference type="EMBL" id="JFKB01000001">
    <property type="protein sequence ID" value="OSQ50494.1"/>
    <property type="molecule type" value="Genomic_DNA"/>
</dbReference>
<name>A0A1Y2LJV2_9PROT</name>
<evidence type="ECO:0000256" key="7">
    <source>
        <dbReference type="ARBA" id="ARBA00022676"/>
    </source>
</evidence>
<keyword evidence="11" id="KW-0133">Cell shape</keyword>
<comment type="similarity">
    <text evidence="3">In the C-terminal section; belongs to the transpeptidase family.</text>
</comment>
<dbReference type="GO" id="GO:0006508">
    <property type="term" value="P:proteolysis"/>
    <property type="evidence" value="ECO:0007669"/>
    <property type="project" value="UniProtKB-KW"/>
</dbReference>
<keyword evidence="13 21" id="KW-1133">Transmembrane helix</keyword>
<dbReference type="FunFam" id="1.10.3810.10:FF:000003">
    <property type="entry name" value="Penicillin-binding protein 1a"/>
    <property type="match status" value="1"/>
</dbReference>
<evidence type="ECO:0000256" key="12">
    <source>
        <dbReference type="ARBA" id="ARBA00022984"/>
    </source>
</evidence>
<keyword evidence="7" id="KW-0328">Glycosyltransferase</keyword>
<comment type="caution">
    <text evidence="24">The sequence shown here is derived from an EMBL/GenBank/DDBJ whole genome shotgun (WGS) entry which is preliminary data.</text>
</comment>
<dbReference type="GO" id="GO:0009252">
    <property type="term" value="P:peptidoglycan biosynthetic process"/>
    <property type="evidence" value="ECO:0007669"/>
    <property type="project" value="UniProtKB-UniPathway"/>
</dbReference>
<keyword evidence="14 21" id="KW-0472">Membrane</keyword>
<dbReference type="PANTHER" id="PTHR32282">
    <property type="entry name" value="BINDING PROTEIN TRANSPEPTIDASE, PUTATIVE-RELATED"/>
    <property type="match status" value="1"/>
</dbReference>
<evidence type="ECO:0000256" key="14">
    <source>
        <dbReference type="ARBA" id="ARBA00023136"/>
    </source>
</evidence>
<evidence type="ECO:0000259" key="22">
    <source>
        <dbReference type="Pfam" id="PF00905"/>
    </source>
</evidence>
<dbReference type="OrthoDB" id="9766909at2"/>
<dbReference type="Pfam" id="PF00905">
    <property type="entry name" value="Transpeptidase"/>
    <property type="match status" value="1"/>
</dbReference>
<evidence type="ECO:0000256" key="18">
    <source>
        <dbReference type="ARBA" id="ARBA00049902"/>
    </source>
</evidence>
<evidence type="ECO:0000256" key="15">
    <source>
        <dbReference type="ARBA" id="ARBA00023268"/>
    </source>
</evidence>
<evidence type="ECO:0000256" key="11">
    <source>
        <dbReference type="ARBA" id="ARBA00022960"/>
    </source>
</evidence>
<evidence type="ECO:0000256" key="20">
    <source>
        <dbReference type="SAM" id="MobiDB-lite"/>
    </source>
</evidence>
<evidence type="ECO:0000256" key="13">
    <source>
        <dbReference type="ARBA" id="ARBA00022989"/>
    </source>
</evidence>
<evidence type="ECO:0000256" key="19">
    <source>
        <dbReference type="ARBA" id="ARBA00060592"/>
    </source>
</evidence>
<dbReference type="NCBIfam" id="TIGR02074">
    <property type="entry name" value="PBP_1a_fam"/>
    <property type="match status" value="1"/>
</dbReference>
<comment type="pathway">
    <text evidence="2">Cell wall biogenesis; peptidoglycan biosynthesis.</text>
</comment>
<reference evidence="24 25" key="1">
    <citation type="submission" date="2014-03" db="EMBL/GenBank/DDBJ databases">
        <title>The draft genome sequence of Thalassospira alkalitolerans JCM 18968.</title>
        <authorList>
            <person name="Lai Q."/>
            <person name="Shao Z."/>
        </authorList>
    </citation>
    <scope>NUCLEOTIDE SEQUENCE [LARGE SCALE GENOMIC DNA]</scope>
    <source>
        <strain evidence="24 25">JCM 18968</strain>
    </source>
</reference>
<feature type="transmembrane region" description="Helical" evidence="21">
    <location>
        <begin position="56"/>
        <end position="81"/>
    </location>
</feature>
<proteinExistence type="inferred from homology"/>
<evidence type="ECO:0000313" key="25">
    <source>
        <dbReference type="Proteomes" id="UP000193396"/>
    </source>
</evidence>
<feature type="region of interest" description="Disordered" evidence="20">
    <location>
        <begin position="1"/>
        <end position="37"/>
    </location>
</feature>
<dbReference type="SUPFAM" id="SSF53955">
    <property type="entry name" value="Lysozyme-like"/>
    <property type="match status" value="1"/>
</dbReference>
<dbReference type="RefSeq" id="WP_085615742.1">
    <property type="nucleotide sequence ID" value="NZ_CAXBPE010000003.1"/>
</dbReference>
<dbReference type="Pfam" id="PF00912">
    <property type="entry name" value="Transgly"/>
    <property type="match status" value="1"/>
</dbReference>
<dbReference type="GO" id="GO:0008955">
    <property type="term" value="F:peptidoglycan glycosyltransferase activity"/>
    <property type="evidence" value="ECO:0007669"/>
    <property type="project" value="UniProtKB-EC"/>
</dbReference>
<comment type="catalytic activity">
    <reaction evidence="18">
        <text>[GlcNAc-(1-&gt;4)-Mur2Ac(oyl-L-Ala-gamma-D-Glu-L-Lys-D-Ala-D-Ala)](n)-di-trans,octa-cis-undecaprenyl diphosphate + beta-D-GlcNAc-(1-&gt;4)-Mur2Ac(oyl-L-Ala-gamma-D-Glu-L-Lys-D-Ala-D-Ala)-di-trans,octa-cis-undecaprenyl diphosphate = [GlcNAc-(1-&gt;4)-Mur2Ac(oyl-L-Ala-gamma-D-Glu-L-Lys-D-Ala-D-Ala)](n+1)-di-trans,octa-cis-undecaprenyl diphosphate + di-trans,octa-cis-undecaprenyl diphosphate + H(+)</text>
        <dbReference type="Rhea" id="RHEA:23708"/>
        <dbReference type="Rhea" id="RHEA-COMP:9602"/>
        <dbReference type="Rhea" id="RHEA-COMP:9603"/>
        <dbReference type="ChEBI" id="CHEBI:15378"/>
        <dbReference type="ChEBI" id="CHEBI:58405"/>
        <dbReference type="ChEBI" id="CHEBI:60033"/>
        <dbReference type="ChEBI" id="CHEBI:78435"/>
        <dbReference type="EC" id="2.4.99.28"/>
    </reaction>
</comment>
<sequence>MAQRPFKRQQAVRKGNTAPRKRKKRVNTGNGGGNGNGNGGSGIFAKLGVMIPGPEAIIRFAVILGIWGLVIGGGIVAYYGYGLPGKINFEVASERKPSIRVISVDGAVLAAYGDRYGNPVEVGDLPDYVGQAFVSIEDRRFYDHFGIDVLGILRATWVNLRSGGIAEGGSTITQQLAKNLFLSPERSFGRKIEEVLLAIWLEFKFNKQQILSLYLNRIYFGAGMYGIDAASRHYFDTDPRRLNLYEAAVLAGLPKAPSRYNPLVDPRDSAKRANVVLEAMASNGVISSARAERAKQPTVRTARQVKSGPGVRYFTDWILDRVRDYVGYVDEDLLIQTTLDSRLQEMAEFNLERALESPRAREKHVGQAALLAMTPDGAVRAMVGGRNYFESQYNRVTQARRQPGSVFKLFVYLAALDKGIGSNDWMRDIAISVNGWEPRNFDRKHHGTLSIRDAVATSNNSIAVQVAMEVGLDAVIKKAHDMGVSSPLGREPSLALGTSEVSMLDMTGAYAIVANGGFSVFPHAIRKITGRGGEVIYERSEEFPGRLMNPLHAGEMNNMLAAVIAKGTGRNAIIDRPAAGKTGTTSDSRDAWFIGYTAELVAGVWMGNDDGSPMDEVTGGDLPAKLWHDFMLHAHQNLPVRSLGKAALARSKKAGEDGSWRDFTSGFTTGNKK</sequence>
<evidence type="ECO:0000256" key="8">
    <source>
        <dbReference type="ARBA" id="ARBA00022679"/>
    </source>
</evidence>
<dbReference type="GO" id="GO:0016020">
    <property type="term" value="C:membrane"/>
    <property type="evidence" value="ECO:0007669"/>
    <property type="project" value="UniProtKB-SubCell"/>
</dbReference>
<dbReference type="Proteomes" id="UP000193396">
    <property type="component" value="Unassembled WGS sequence"/>
</dbReference>
<evidence type="ECO:0000256" key="9">
    <source>
        <dbReference type="ARBA" id="ARBA00022692"/>
    </source>
</evidence>
<dbReference type="UniPathway" id="UPA00219"/>
<dbReference type="Gene3D" id="3.40.710.10">
    <property type="entry name" value="DD-peptidase/beta-lactamase superfamily"/>
    <property type="match status" value="1"/>
</dbReference>
<keyword evidence="25" id="KW-1185">Reference proteome</keyword>
<dbReference type="SUPFAM" id="SSF56601">
    <property type="entry name" value="beta-lactamase/transpeptidase-like"/>
    <property type="match status" value="1"/>
</dbReference>
<comment type="similarity">
    <text evidence="4">In the N-terminal section; belongs to the glycosyltransferase 51 family.</text>
</comment>
<dbReference type="GO" id="GO:0071555">
    <property type="term" value="P:cell wall organization"/>
    <property type="evidence" value="ECO:0007669"/>
    <property type="project" value="UniProtKB-KW"/>
</dbReference>
<dbReference type="GO" id="GO:0008360">
    <property type="term" value="P:regulation of cell shape"/>
    <property type="evidence" value="ECO:0007669"/>
    <property type="project" value="UniProtKB-KW"/>
</dbReference>
<evidence type="ECO:0000256" key="5">
    <source>
        <dbReference type="ARBA" id="ARBA00022645"/>
    </source>
</evidence>
<keyword evidence="16" id="KW-0961">Cell wall biogenesis/degradation</keyword>
<dbReference type="EC" id="2.4.99.28" evidence="17"/>
<evidence type="ECO:0000256" key="10">
    <source>
        <dbReference type="ARBA" id="ARBA00022801"/>
    </source>
</evidence>
<dbReference type="GO" id="GO:0008658">
    <property type="term" value="F:penicillin binding"/>
    <property type="evidence" value="ECO:0007669"/>
    <property type="project" value="InterPro"/>
</dbReference>
<feature type="compositionally biased region" description="Basic residues" evidence="20">
    <location>
        <begin position="1"/>
        <end position="11"/>
    </location>
</feature>
<keyword evidence="6" id="KW-0645">Protease</keyword>
<dbReference type="Gene3D" id="1.10.3810.10">
    <property type="entry name" value="Biosynthetic peptidoglycan transglycosylase-like"/>
    <property type="match status" value="1"/>
</dbReference>
<evidence type="ECO:0000256" key="17">
    <source>
        <dbReference type="ARBA" id="ARBA00044770"/>
    </source>
</evidence>
<dbReference type="InterPro" id="IPR001264">
    <property type="entry name" value="Glyco_trans_51"/>
</dbReference>
<dbReference type="AlphaFoldDB" id="A0A1Y2LJV2"/>
<evidence type="ECO:0000256" key="6">
    <source>
        <dbReference type="ARBA" id="ARBA00022670"/>
    </source>
</evidence>
<dbReference type="InterPro" id="IPR050396">
    <property type="entry name" value="Glycosyltr_51/Transpeptidase"/>
</dbReference>
<keyword evidence="9 21" id="KW-0812">Transmembrane</keyword>
<dbReference type="InterPro" id="IPR012338">
    <property type="entry name" value="Beta-lactam/transpept-like"/>
</dbReference>
<evidence type="ECO:0000259" key="23">
    <source>
        <dbReference type="Pfam" id="PF00912"/>
    </source>
</evidence>
<dbReference type="GO" id="GO:0004180">
    <property type="term" value="F:carboxypeptidase activity"/>
    <property type="evidence" value="ECO:0007669"/>
    <property type="project" value="UniProtKB-KW"/>
</dbReference>
<evidence type="ECO:0000313" key="24">
    <source>
        <dbReference type="EMBL" id="OSQ50494.1"/>
    </source>
</evidence>
<evidence type="ECO:0000256" key="2">
    <source>
        <dbReference type="ARBA" id="ARBA00004752"/>
    </source>
</evidence>